<gene>
    <name evidence="1" type="ORF">L3Q82_003364</name>
</gene>
<reference evidence="1" key="1">
    <citation type="submission" date="2022-04" db="EMBL/GenBank/DDBJ databases">
        <title>Jade perch genome.</title>
        <authorList>
            <person name="Chao B."/>
        </authorList>
    </citation>
    <scope>NUCLEOTIDE SEQUENCE</scope>
    <source>
        <strain evidence="1">CB-2022</strain>
    </source>
</reference>
<sequence>METMINHLVQPLYVVVFYSPPLVPMSTVASISINGRSSETPGLFLELAGLSKLSDRGKRALVREVTKNPMVTLSELQRTSVERGEPSRRTTISAAIHQSGLYGREARRTQATPE</sequence>
<proteinExistence type="predicted"/>
<keyword evidence="2" id="KW-1185">Reference proteome</keyword>
<organism evidence="1 2">
    <name type="scientific">Scortum barcoo</name>
    <name type="common">barcoo grunter</name>
    <dbReference type="NCBI Taxonomy" id="214431"/>
    <lineage>
        <taxon>Eukaryota</taxon>
        <taxon>Metazoa</taxon>
        <taxon>Chordata</taxon>
        <taxon>Craniata</taxon>
        <taxon>Vertebrata</taxon>
        <taxon>Euteleostomi</taxon>
        <taxon>Actinopterygii</taxon>
        <taxon>Neopterygii</taxon>
        <taxon>Teleostei</taxon>
        <taxon>Neoteleostei</taxon>
        <taxon>Acanthomorphata</taxon>
        <taxon>Eupercaria</taxon>
        <taxon>Centrarchiformes</taxon>
        <taxon>Terapontoidei</taxon>
        <taxon>Terapontidae</taxon>
        <taxon>Scortum</taxon>
    </lineage>
</organism>
<dbReference type="Proteomes" id="UP000831701">
    <property type="component" value="Chromosome 19"/>
</dbReference>
<evidence type="ECO:0000313" key="2">
    <source>
        <dbReference type="Proteomes" id="UP000831701"/>
    </source>
</evidence>
<name>A0ACB8VP72_9TELE</name>
<accession>A0ACB8VP72</accession>
<comment type="caution">
    <text evidence="1">The sequence shown here is derived from an EMBL/GenBank/DDBJ whole genome shotgun (WGS) entry which is preliminary data.</text>
</comment>
<evidence type="ECO:0000313" key="1">
    <source>
        <dbReference type="EMBL" id="KAI3356677.1"/>
    </source>
</evidence>
<protein>
    <submittedName>
        <fullName evidence="1">Uncharacterized protein</fullName>
    </submittedName>
</protein>
<dbReference type="EMBL" id="CM041549">
    <property type="protein sequence ID" value="KAI3356677.1"/>
    <property type="molecule type" value="Genomic_DNA"/>
</dbReference>